<dbReference type="InterPro" id="IPR036770">
    <property type="entry name" value="Ankyrin_rpt-contain_sf"/>
</dbReference>
<dbReference type="Pfam" id="PF20720">
    <property type="entry name" value="nSTAND3"/>
    <property type="match status" value="1"/>
</dbReference>
<dbReference type="PRINTS" id="PR01415">
    <property type="entry name" value="ANKYRIN"/>
</dbReference>
<evidence type="ECO:0000256" key="2">
    <source>
        <dbReference type="ARBA" id="ARBA00023043"/>
    </source>
</evidence>
<organism evidence="6 7">
    <name type="scientific">Mytilus coruscus</name>
    <name type="common">Sea mussel</name>
    <dbReference type="NCBI Taxonomy" id="42192"/>
    <lineage>
        <taxon>Eukaryota</taxon>
        <taxon>Metazoa</taxon>
        <taxon>Spiralia</taxon>
        <taxon>Lophotrochozoa</taxon>
        <taxon>Mollusca</taxon>
        <taxon>Bivalvia</taxon>
        <taxon>Autobranchia</taxon>
        <taxon>Pteriomorphia</taxon>
        <taxon>Mytilida</taxon>
        <taxon>Mytiloidea</taxon>
        <taxon>Mytilidae</taxon>
        <taxon>Mytilinae</taxon>
        <taxon>Mytilus</taxon>
    </lineage>
</organism>
<evidence type="ECO:0000313" key="6">
    <source>
        <dbReference type="EMBL" id="CAC5419076.1"/>
    </source>
</evidence>
<dbReference type="Pfam" id="PF13606">
    <property type="entry name" value="Ank_3"/>
    <property type="match status" value="1"/>
</dbReference>
<feature type="domain" description="Novel STAND NTPase 3" evidence="5">
    <location>
        <begin position="280"/>
        <end position="433"/>
    </location>
</feature>
<dbReference type="Pfam" id="PF12796">
    <property type="entry name" value="Ank_2"/>
    <property type="match status" value="3"/>
</dbReference>
<dbReference type="SUPFAM" id="SSF48403">
    <property type="entry name" value="Ankyrin repeat"/>
    <property type="match status" value="1"/>
</dbReference>
<reference evidence="6 7" key="1">
    <citation type="submission" date="2020-06" db="EMBL/GenBank/DDBJ databases">
        <authorList>
            <person name="Li R."/>
            <person name="Bekaert M."/>
        </authorList>
    </citation>
    <scope>NUCLEOTIDE SEQUENCE [LARGE SCALE GENOMIC DNA]</scope>
    <source>
        <strain evidence="7">wild</strain>
    </source>
</reference>
<feature type="repeat" description="ANK" evidence="3">
    <location>
        <begin position="686"/>
        <end position="718"/>
    </location>
</feature>
<proteinExistence type="predicted"/>
<evidence type="ECO:0000256" key="1">
    <source>
        <dbReference type="ARBA" id="ARBA00022737"/>
    </source>
</evidence>
<feature type="repeat" description="ANK" evidence="3">
    <location>
        <begin position="818"/>
        <end position="850"/>
    </location>
</feature>
<feature type="repeat" description="ANK" evidence="3">
    <location>
        <begin position="752"/>
        <end position="780"/>
    </location>
</feature>
<feature type="repeat" description="ANK" evidence="3">
    <location>
        <begin position="983"/>
        <end position="1006"/>
    </location>
</feature>
<gene>
    <name evidence="6" type="ORF">MCOR_51464</name>
</gene>
<dbReference type="SMART" id="SM00248">
    <property type="entry name" value="ANK"/>
    <property type="match status" value="11"/>
</dbReference>
<feature type="repeat" description="ANK" evidence="3">
    <location>
        <begin position="884"/>
        <end position="916"/>
    </location>
</feature>
<dbReference type="Pfam" id="PF18738">
    <property type="entry name" value="HEPN_DZIP3"/>
    <property type="match status" value="1"/>
</dbReference>
<dbReference type="Gene3D" id="1.25.40.20">
    <property type="entry name" value="Ankyrin repeat-containing domain"/>
    <property type="match status" value="3"/>
</dbReference>
<dbReference type="InterPro" id="IPR041249">
    <property type="entry name" value="HEPN_DZIP3"/>
</dbReference>
<keyword evidence="1" id="KW-0677">Repeat</keyword>
<evidence type="ECO:0000259" key="5">
    <source>
        <dbReference type="Pfam" id="PF20720"/>
    </source>
</evidence>
<name>A0A6J8EGG6_MYTCO</name>
<dbReference type="InterPro" id="IPR049050">
    <property type="entry name" value="nSTAND3"/>
</dbReference>
<protein>
    <submittedName>
        <fullName evidence="6">Uncharacterized protein</fullName>
    </submittedName>
</protein>
<accession>A0A6J8EGG6</accession>
<feature type="repeat" description="ANK" evidence="3">
    <location>
        <begin position="950"/>
        <end position="982"/>
    </location>
</feature>
<feature type="domain" description="DZIP3-like HEPN" evidence="4">
    <location>
        <begin position="41"/>
        <end position="173"/>
    </location>
</feature>
<dbReference type="PROSITE" id="PS50297">
    <property type="entry name" value="ANK_REP_REGION"/>
    <property type="match status" value="10"/>
</dbReference>
<sequence length="1012" mass="115522">MSTITEEEENYARMSLLLSGVSQRAARVFFDSVFHPSCLDRSIKGASFKLGKLKYKTINLYQWDLLFPGQGDLPDSKTFDVTLIITLLRNLADLNTPQEGFDNLPSAADITPSADLATIKHYRNCIAHNIDGKIKRSLFNQAWNDISGAVGRLGCKTMLDECEELRTKILERSTVPWNVRVEHKIVHQRKGQTIGQYTNESQQIVPYCRSEYKAQENTRGKDLTIALKTGGAQQVRTMPLDRIPVECKSSERRYLIEHKWSTSAQINHILEKWKIEEGNFIMTRASKYVFECVQENSCVTITACSGVGKTATLRYVVLKMIGEGYDAVLVTNPQDIVRYHNPNQKTLFVIDDLCGTYSINQSDLDSWESVIDRVKENIQNKVTKIIVACRLQVYQDGQFEALSIFTTNVCNLLSKDLCLTHIEKQSIAELYLKNNLQNENPEKHNISDFFKNPYLVFETEIDQLKKRHYKKYCALALCVMFNNALKEQLFTDEIDIATTTVIENTCLACRLDKGTSRIALLDELKSLEHMFIKNEQGVYKAKHDKLFDLLTYYFGKEMIQCLICNAHSQIISQKMLFDETYYIDRLITIVPPKFHDHYIQRIIDDWLKGRLRYIFNNINLKIQQFSKIFLFKLYTLDISFQNQLAFVRDNKDNGTVLLHCCYSGVLLSLIQEVLNRGVDVNLCNCLGVSPLLGSVMRGHTEFVKLLLDNMADTNKCESKGLSPLYAACQTGQMEVVKLLLDNKADINKCLYNGASSLYIACQEKRIEIVKLLLDNKADIDQCLFNGISPLYLACKDNYIEVVKILTENKADTNKCTDDGTSPLYIACQNNHIEIVQILLDNKADVNKCRDNGKFPLYVACNYNHIEIVKILLDDKADINKCDTDKQSPLFLACGLNHREIVQLLLDNKADINKCRDNGMSPLYIASVKNHIEVVKLLLYNKADINKCDDYGHSPLYISTHWNRIELVKLLMDTGADINMCDFQGKSPLFIALKNKHIEVVKLLLDNADLLEP</sequence>
<dbReference type="OrthoDB" id="194358at2759"/>
<evidence type="ECO:0000256" key="3">
    <source>
        <dbReference type="PROSITE-ProRule" id="PRU00023"/>
    </source>
</evidence>
<keyword evidence="7" id="KW-1185">Reference proteome</keyword>
<feature type="repeat" description="ANK" evidence="3">
    <location>
        <begin position="917"/>
        <end position="949"/>
    </location>
</feature>
<dbReference type="Proteomes" id="UP000507470">
    <property type="component" value="Unassembled WGS sequence"/>
</dbReference>
<keyword evidence="2 3" id="KW-0040">ANK repeat</keyword>
<dbReference type="PANTHER" id="PTHR24173:SF83">
    <property type="entry name" value="SOCS BOX DOMAIN-CONTAINING PROTEIN"/>
    <property type="match status" value="1"/>
</dbReference>
<dbReference type="AlphaFoldDB" id="A0A6J8EGG6"/>
<dbReference type="EMBL" id="CACVKT020008981">
    <property type="protein sequence ID" value="CAC5419076.1"/>
    <property type="molecule type" value="Genomic_DNA"/>
</dbReference>
<dbReference type="PANTHER" id="PTHR24173">
    <property type="entry name" value="ANKYRIN REPEAT CONTAINING"/>
    <property type="match status" value="1"/>
</dbReference>
<feature type="repeat" description="ANK" evidence="3">
    <location>
        <begin position="851"/>
        <end position="883"/>
    </location>
</feature>
<evidence type="ECO:0000313" key="7">
    <source>
        <dbReference type="Proteomes" id="UP000507470"/>
    </source>
</evidence>
<evidence type="ECO:0000259" key="4">
    <source>
        <dbReference type="Pfam" id="PF18738"/>
    </source>
</evidence>
<feature type="repeat" description="ANK" evidence="3">
    <location>
        <begin position="785"/>
        <end position="817"/>
    </location>
</feature>
<feature type="repeat" description="ANK" evidence="3">
    <location>
        <begin position="719"/>
        <end position="747"/>
    </location>
</feature>
<dbReference type="InterPro" id="IPR002110">
    <property type="entry name" value="Ankyrin_rpt"/>
</dbReference>
<dbReference type="PROSITE" id="PS50088">
    <property type="entry name" value="ANK_REPEAT"/>
    <property type="match status" value="10"/>
</dbReference>